<name>A0A7V4TZX3_CALAY</name>
<dbReference type="PANTHER" id="PTHR43344:SF13">
    <property type="entry name" value="PHOSPHATASE RV3661-RELATED"/>
    <property type="match status" value="1"/>
</dbReference>
<accession>A0A7V4TZX3</accession>
<dbReference type="NCBIfam" id="TIGR01490">
    <property type="entry name" value="HAD-SF-IB-hyp1"/>
    <property type="match status" value="1"/>
</dbReference>
<dbReference type="InterPro" id="IPR023214">
    <property type="entry name" value="HAD_sf"/>
</dbReference>
<gene>
    <name evidence="4" type="ORF">ENK44_07170</name>
</gene>
<dbReference type="InterPro" id="IPR050582">
    <property type="entry name" value="HAD-like_SerB"/>
</dbReference>
<dbReference type="PANTHER" id="PTHR43344">
    <property type="entry name" value="PHOSPHOSERINE PHOSPHATASE"/>
    <property type="match status" value="1"/>
</dbReference>
<evidence type="ECO:0000256" key="2">
    <source>
        <dbReference type="ARBA" id="ARBA00022801"/>
    </source>
</evidence>
<dbReference type="Gene3D" id="1.20.1440.100">
    <property type="entry name" value="SG protein - dephosphorylation function"/>
    <property type="match status" value="1"/>
</dbReference>
<keyword evidence="3" id="KW-0460">Magnesium</keyword>
<keyword evidence="1" id="KW-0479">Metal-binding</keyword>
<keyword evidence="2 4" id="KW-0378">Hydrolase</keyword>
<sequence>MTQPYAAFFDLDNTIFNVNSGKLMVEHALENGLMKRKDILRVMLLSLGYRIGVISPEMIMAKVSGLLKGTPEEDMVRFSKRIFDEQLKTHIREDIVREIRRHRQNGGRVVILSASTAYMCIPVKEYLKMDDTVCSEMEVQNGLLTGRPRGAYCYGMEKVHRLRAYCEEHGFSIEETWYYGDSHSDIPVLEIVGHPVCVTPDKSLNKIAGKRGWNIIE</sequence>
<dbReference type="EMBL" id="DRQG01000067">
    <property type="protein sequence ID" value="HGY55461.1"/>
    <property type="molecule type" value="Genomic_DNA"/>
</dbReference>
<dbReference type="Gene3D" id="3.40.50.1000">
    <property type="entry name" value="HAD superfamily/HAD-like"/>
    <property type="match status" value="1"/>
</dbReference>
<dbReference type="InterPro" id="IPR036412">
    <property type="entry name" value="HAD-like_sf"/>
</dbReference>
<reference evidence="4" key="1">
    <citation type="journal article" date="2020" name="mSystems">
        <title>Genome- and Community-Level Interaction Insights into Carbon Utilization and Element Cycling Functions of Hydrothermarchaeota in Hydrothermal Sediment.</title>
        <authorList>
            <person name="Zhou Z."/>
            <person name="Liu Y."/>
            <person name="Xu W."/>
            <person name="Pan J."/>
            <person name="Luo Z.H."/>
            <person name="Li M."/>
        </authorList>
    </citation>
    <scope>NUCLEOTIDE SEQUENCE [LARGE SCALE GENOMIC DNA]</scope>
    <source>
        <strain evidence="4">HyVt-577</strain>
    </source>
</reference>
<dbReference type="SUPFAM" id="SSF56784">
    <property type="entry name" value="HAD-like"/>
    <property type="match status" value="1"/>
</dbReference>
<dbReference type="AlphaFoldDB" id="A0A7V4TZX3"/>
<protein>
    <submittedName>
        <fullName evidence="4">Haloacid dehalogenase-like hydrolase</fullName>
    </submittedName>
</protein>
<dbReference type="GO" id="GO:0016787">
    <property type="term" value="F:hydrolase activity"/>
    <property type="evidence" value="ECO:0007669"/>
    <property type="project" value="UniProtKB-KW"/>
</dbReference>
<comment type="caution">
    <text evidence="4">The sequence shown here is derived from an EMBL/GenBank/DDBJ whole genome shotgun (WGS) entry which is preliminary data.</text>
</comment>
<proteinExistence type="predicted"/>
<evidence type="ECO:0000256" key="3">
    <source>
        <dbReference type="ARBA" id="ARBA00022842"/>
    </source>
</evidence>
<dbReference type="InterPro" id="IPR006385">
    <property type="entry name" value="HAD_hydro_SerB1"/>
</dbReference>
<organism evidence="4">
    <name type="scientific">Caldithrix abyssi</name>
    <dbReference type="NCBI Taxonomy" id="187145"/>
    <lineage>
        <taxon>Bacteria</taxon>
        <taxon>Pseudomonadati</taxon>
        <taxon>Calditrichota</taxon>
        <taxon>Calditrichia</taxon>
        <taxon>Calditrichales</taxon>
        <taxon>Calditrichaceae</taxon>
        <taxon>Caldithrix</taxon>
    </lineage>
</organism>
<evidence type="ECO:0000256" key="1">
    <source>
        <dbReference type="ARBA" id="ARBA00022723"/>
    </source>
</evidence>
<dbReference type="Pfam" id="PF12710">
    <property type="entry name" value="HAD"/>
    <property type="match status" value="1"/>
</dbReference>
<dbReference type="GO" id="GO:0046872">
    <property type="term" value="F:metal ion binding"/>
    <property type="evidence" value="ECO:0007669"/>
    <property type="project" value="UniProtKB-KW"/>
</dbReference>
<dbReference type="NCBIfam" id="TIGR01488">
    <property type="entry name" value="HAD-SF-IB"/>
    <property type="match status" value="1"/>
</dbReference>
<dbReference type="Proteomes" id="UP000885779">
    <property type="component" value="Unassembled WGS sequence"/>
</dbReference>
<evidence type="ECO:0000313" key="4">
    <source>
        <dbReference type="EMBL" id="HGY55461.1"/>
    </source>
</evidence>